<accession>A0A660KRV4</accession>
<dbReference type="InterPro" id="IPR008978">
    <property type="entry name" value="HSP20-like_chaperone"/>
</dbReference>
<dbReference type="Gene3D" id="2.60.40.790">
    <property type="match status" value="1"/>
</dbReference>
<comment type="similarity">
    <text evidence="2 3">Belongs to the small heat shock protein (HSP20) family.</text>
</comment>
<evidence type="ECO:0000256" key="1">
    <source>
        <dbReference type="ARBA" id="ARBA00023016"/>
    </source>
</evidence>
<sequence length="122" mass="14058">MSIHISSSSHYACTVMDPFSVTMYWEETCLVLDARMSGYNNEEVRVDQFRDRRVLQIVVESQRRGSFMKSVQLPENVNVGQLKTEFDHGMLKITMPKLNMKPKKKNPPIIVTVSGRHGCFFC</sequence>
<dbReference type="InterPro" id="IPR031107">
    <property type="entry name" value="Small_HSP"/>
</dbReference>
<protein>
    <recommendedName>
        <fullName evidence="4">SHSP domain-containing protein</fullName>
    </recommendedName>
</protein>
<dbReference type="AlphaFoldDB" id="A0A660KRV4"/>
<dbReference type="OrthoDB" id="1785351at2759"/>
<feature type="domain" description="SHSP" evidence="4">
    <location>
        <begin position="10"/>
        <end position="112"/>
    </location>
</feature>
<evidence type="ECO:0000259" key="4">
    <source>
        <dbReference type="PROSITE" id="PS01031"/>
    </source>
</evidence>
<evidence type="ECO:0000313" key="5">
    <source>
        <dbReference type="EMBL" id="KAE8039183.1"/>
    </source>
</evidence>
<dbReference type="PANTHER" id="PTHR11527">
    <property type="entry name" value="HEAT-SHOCK PROTEIN 20 FAMILY MEMBER"/>
    <property type="match status" value="1"/>
</dbReference>
<dbReference type="InterPro" id="IPR002068">
    <property type="entry name" value="A-crystallin/Hsp20_dom"/>
</dbReference>
<name>A0A660KRV4_9ROSI</name>
<evidence type="ECO:0000313" key="6">
    <source>
        <dbReference type="Proteomes" id="UP000327013"/>
    </source>
</evidence>
<proteinExistence type="inferred from homology"/>
<dbReference type="EMBL" id="CM017324">
    <property type="protein sequence ID" value="KAE8039183.1"/>
    <property type="molecule type" value="Genomic_DNA"/>
</dbReference>
<evidence type="ECO:0000256" key="2">
    <source>
        <dbReference type="PROSITE-ProRule" id="PRU00285"/>
    </source>
</evidence>
<gene>
    <name evidence="5" type="ORF">FH972_011621</name>
</gene>
<dbReference type="Proteomes" id="UP000327013">
    <property type="component" value="Chromosome 4"/>
</dbReference>
<keyword evidence="6" id="KW-1185">Reference proteome</keyword>
<organism evidence="5 6">
    <name type="scientific">Carpinus fangiana</name>
    <dbReference type="NCBI Taxonomy" id="176857"/>
    <lineage>
        <taxon>Eukaryota</taxon>
        <taxon>Viridiplantae</taxon>
        <taxon>Streptophyta</taxon>
        <taxon>Embryophyta</taxon>
        <taxon>Tracheophyta</taxon>
        <taxon>Spermatophyta</taxon>
        <taxon>Magnoliopsida</taxon>
        <taxon>eudicotyledons</taxon>
        <taxon>Gunneridae</taxon>
        <taxon>Pentapetalae</taxon>
        <taxon>rosids</taxon>
        <taxon>fabids</taxon>
        <taxon>Fagales</taxon>
        <taxon>Betulaceae</taxon>
        <taxon>Carpinus</taxon>
    </lineage>
</organism>
<dbReference type="SUPFAM" id="SSF49764">
    <property type="entry name" value="HSP20-like chaperones"/>
    <property type="match status" value="1"/>
</dbReference>
<reference evidence="5 6" key="1">
    <citation type="submission" date="2019-06" db="EMBL/GenBank/DDBJ databases">
        <title>A chromosomal-level reference genome of Carpinus fangiana (Coryloideae, Betulaceae).</title>
        <authorList>
            <person name="Yang X."/>
            <person name="Wang Z."/>
            <person name="Zhang L."/>
            <person name="Hao G."/>
            <person name="Liu J."/>
            <person name="Yang Y."/>
        </authorList>
    </citation>
    <scope>NUCLEOTIDE SEQUENCE [LARGE SCALE GENOMIC DNA]</scope>
    <source>
        <strain evidence="5">Cfa_2016G</strain>
        <tissue evidence="5">Leaf</tissue>
    </source>
</reference>
<keyword evidence="1" id="KW-0346">Stress response</keyword>
<dbReference type="PROSITE" id="PS01031">
    <property type="entry name" value="SHSP"/>
    <property type="match status" value="1"/>
</dbReference>
<evidence type="ECO:0000256" key="3">
    <source>
        <dbReference type="RuleBase" id="RU003616"/>
    </source>
</evidence>
<dbReference type="Pfam" id="PF00011">
    <property type="entry name" value="HSP20"/>
    <property type="match status" value="1"/>
</dbReference>